<evidence type="ECO:0000256" key="1">
    <source>
        <dbReference type="ARBA" id="ARBA00004141"/>
    </source>
</evidence>
<dbReference type="AlphaFoldDB" id="A0A9P6JHK4"/>
<keyword evidence="2 6" id="KW-0812">Transmembrane</keyword>
<organism evidence="8 9">
    <name type="scientific">Mortierella alpina</name>
    <name type="common">Oleaginous fungus</name>
    <name type="synonym">Mortierella renispora</name>
    <dbReference type="NCBI Taxonomy" id="64518"/>
    <lineage>
        <taxon>Eukaryota</taxon>
        <taxon>Fungi</taxon>
        <taxon>Fungi incertae sedis</taxon>
        <taxon>Mucoromycota</taxon>
        <taxon>Mortierellomycotina</taxon>
        <taxon>Mortierellomycetes</taxon>
        <taxon>Mortierellales</taxon>
        <taxon>Mortierellaceae</taxon>
        <taxon>Mortierella</taxon>
    </lineage>
</organism>
<name>A0A9P6JHK4_MORAP</name>
<feature type="transmembrane region" description="Helical" evidence="6">
    <location>
        <begin position="301"/>
        <end position="323"/>
    </location>
</feature>
<dbReference type="InterPro" id="IPR005821">
    <property type="entry name" value="Ion_trans_dom"/>
</dbReference>
<dbReference type="Proteomes" id="UP000738359">
    <property type="component" value="Unassembled WGS sequence"/>
</dbReference>
<comment type="subcellular location">
    <subcellularLocation>
        <location evidence="1">Membrane</location>
        <topology evidence="1">Multi-pass membrane protein</topology>
    </subcellularLocation>
</comment>
<evidence type="ECO:0000313" key="8">
    <source>
        <dbReference type="EMBL" id="KAF9968840.1"/>
    </source>
</evidence>
<protein>
    <recommendedName>
        <fullName evidence="7">Ion transport domain-containing protein</fullName>
    </recommendedName>
</protein>
<evidence type="ECO:0000256" key="5">
    <source>
        <dbReference type="ARBA" id="ARBA00023136"/>
    </source>
</evidence>
<feature type="transmembrane region" description="Helical" evidence="6">
    <location>
        <begin position="437"/>
        <end position="457"/>
    </location>
</feature>
<evidence type="ECO:0000256" key="6">
    <source>
        <dbReference type="SAM" id="Phobius"/>
    </source>
</evidence>
<feature type="transmembrane region" description="Helical" evidence="6">
    <location>
        <begin position="509"/>
        <end position="532"/>
    </location>
</feature>
<dbReference type="OrthoDB" id="2352140at2759"/>
<dbReference type="GO" id="GO:0098703">
    <property type="term" value="P:calcium ion import across plasma membrane"/>
    <property type="evidence" value="ECO:0007669"/>
    <property type="project" value="TreeGrafter"/>
</dbReference>
<evidence type="ECO:0000256" key="4">
    <source>
        <dbReference type="ARBA" id="ARBA00022989"/>
    </source>
</evidence>
<evidence type="ECO:0000313" key="9">
    <source>
        <dbReference type="Proteomes" id="UP000738359"/>
    </source>
</evidence>
<comment type="caution">
    <text evidence="8">The sequence shown here is derived from an EMBL/GenBank/DDBJ whole genome shotgun (WGS) entry which is preliminary data.</text>
</comment>
<dbReference type="PANTHER" id="PTHR10582:SF2">
    <property type="entry name" value="INACTIVE"/>
    <property type="match status" value="1"/>
</dbReference>
<evidence type="ECO:0000256" key="3">
    <source>
        <dbReference type="ARBA" id="ARBA00022737"/>
    </source>
</evidence>
<feature type="domain" description="Ion transport" evidence="7">
    <location>
        <begin position="304"/>
        <end position="534"/>
    </location>
</feature>
<keyword evidence="5 6" id="KW-0472">Membrane</keyword>
<feature type="transmembrane region" description="Helical" evidence="6">
    <location>
        <begin position="398"/>
        <end position="417"/>
    </location>
</feature>
<feature type="transmembrane region" description="Helical" evidence="6">
    <location>
        <begin position="367"/>
        <end position="386"/>
    </location>
</feature>
<keyword evidence="9" id="KW-1185">Reference proteome</keyword>
<reference evidence="8" key="1">
    <citation type="journal article" date="2020" name="Fungal Divers.">
        <title>Resolving the Mortierellaceae phylogeny through synthesis of multi-gene phylogenetics and phylogenomics.</title>
        <authorList>
            <person name="Vandepol N."/>
            <person name="Liber J."/>
            <person name="Desiro A."/>
            <person name="Na H."/>
            <person name="Kennedy M."/>
            <person name="Barry K."/>
            <person name="Grigoriev I.V."/>
            <person name="Miller A.N."/>
            <person name="O'Donnell K."/>
            <person name="Stajich J.E."/>
            <person name="Bonito G."/>
        </authorList>
    </citation>
    <scope>NUCLEOTIDE SEQUENCE</scope>
    <source>
        <strain evidence="8">CK1249</strain>
    </source>
</reference>
<proteinExistence type="predicted"/>
<evidence type="ECO:0000256" key="2">
    <source>
        <dbReference type="ARBA" id="ARBA00022692"/>
    </source>
</evidence>
<feature type="transmembrane region" description="Helical" evidence="6">
    <location>
        <begin position="335"/>
        <end position="355"/>
    </location>
</feature>
<dbReference type="InterPro" id="IPR024862">
    <property type="entry name" value="TRPV"/>
</dbReference>
<keyword evidence="4 6" id="KW-1133">Transmembrane helix</keyword>
<evidence type="ECO:0000259" key="7">
    <source>
        <dbReference type="Pfam" id="PF00520"/>
    </source>
</evidence>
<sequence>MEQLSTDNAFSYANCFAFLNGILVLINLYGSADEILKKAIIQYVGQYLNTYPESDDLSKGIVAQICANALLNSDHGRWVPHPGYTETANPALIILRSAEKLPRAIDLLLVLIRYCTRMAHKEKDLQFVLPLMKPLHKLLKQKQLYSESTRSLLQGLAFIPAKERAYIIDHHFIAHPPGLRLKFWKPNQQKLYECKYPVLQLDRNPLSKDSDPQNDNFTADLFVASFDMLWQAPNLSSDSGAQDSQATQSVFSMIFHMIKLNLKLKSRASIRRNDFGLESLDNPAIVALVEYKWNTIGFTYWLYRFFFQCIYYLLVLTAVFMQVYSSSQGSSLFDVFVAIIVLSAIFLWLELVQLAHNWQRFLSSPYNYADVATFALPLAGSLLQLFNIQNGREDGQVYLLSFSVLFIFIHFLFELRISKTVCHFVTIIIRIMGEIRVFFVVFSAGIIAFTIAILHMLHACPTDDCKRAESKFPVDFFHAFSSTYFFMGGRYDSVSVEFESQVWSFHVMMIIYFFFTAILLLNVLIALINVAFEVGDNNWRLVWLENRLAYVESAENMTYHIPGFRQAHNWFPKEIYYSSTIAKVRDYQAKHSNDDEAAGASHRLFGQDSKAMAAPDAAANKFAAILTLHQERETKDNEFQQAVIDSMRKELQRYNVKSESSSNLLRGNFEN</sequence>
<dbReference type="PANTHER" id="PTHR10582">
    <property type="entry name" value="TRANSIENT RECEPTOR POTENTIAL ION CHANNEL PROTEIN"/>
    <property type="match status" value="1"/>
</dbReference>
<dbReference type="EMBL" id="JAAAHY010000002">
    <property type="protein sequence ID" value="KAF9968840.1"/>
    <property type="molecule type" value="Genomic_DNA"/>
</dbReference>
<keyword evidence="3" id="KW-0677">Repeat</keyword>
<dbReference type="GO" id="GO:0005216">
    <property type="term" value="F:monoatomic ion channel activity"/>
    <property type="evidence" value="ECO:0007669"/>
    <property type="project" value="InterPro"/>
</dbReference>
<gene>
    <name evidence="8" type="ORF">BGZ70_003578</name>
</gene>
<dbReference type="GO" id="GO:0005886">
    <property type="term" value="C:plasma membrane"/>
    <property type="evidence" value="ECO:0007669"/>
    <property type="project" value="TreeGrafter"/>
</dbReference>
<accession>A0A9P6JHK4</accession>
<dbReference type="Pfam" id="PF00520">
    <property type="entry name" value="Ion_trans"/>
    <property type="match status" value="1"/>
</dbReference>
<feature type="transmembrane region" description="Helical" evidence="6">
    <location>
        <begin position="12"/>
        <end position="30"/>
    </location>
</feature>